<evidence type="ECO:0000259" key="21">
    <source>
        <dbReference type="Pfam" id="PF01915"/>
    </source>
</evidence>
<dbReference type="GO" id="GO:0030245">
    <property type="term" value="P:cellulose catabolic process"/>
    <property type="evidence" value="ECO:0007669"/>
    <property type="project" value="UniProtKB-KW"/>
</dbReference>
<evidence type="ECO:0000313" key="23">
    <source>
        <dbReference type="Proteomes" id="UP001147747"/>
    </source>
</evidence>
<evidence type="ECO:0000256" key="16">
    <source>
        <dbReference type="ARBA" id="ARBA00041276"/>
    </source>
</evidence>
<keyword evidence="9" id="KW-0136">Cellulose degradation</keyword>
<dbReference type="Proteomes" id="UP001147747">
    <property type="component" value="Unassembled WGS sequence"/>
</dbReference>
<name>A0A9W9V5E4_9EURO</name>
<dbReference type="Gene3D" id="2.60.40.10">
    <property type="entry name" value="Immunoglobulins"/>
    <property type="match status" value="1"/>
</dbReference>
<dbReference type="Gene3D" id="3.40.50.1700">
    <property type="entry name" value="Glycoside hydrolase family 3 C-terminal domain"/>
    <property type="match status" value="1"/>
</dbReference>
<comment type="pathway">
    <text evidence="3">Glycan metabolism; cellulose degradation.</text>
</comment>
<evidence type="ECO:0000256" key="17">
    <source>
        <dbReference type="ARBA" id="ARBA00041601"/>
    </source>
</evidence>
<keyword evidence="12" id="KW-0326">Glycosidase</keyword>
<evidence type="ECO:0000313" key="22">
    <source>
        <dbReference type="EMBL" id="KAJ5369578.1"/>
    </source>
</evidence>
<dbReference type="OrthoDB" id="416222at2759"/>
<keyword evidence="11" id="KW-0119">Carbohydrate metabolism</keyword>
<dbReference type="EC" id="3.2.1.21" evidence="5"/>
<reference evidence="22" key="2">
    <citation type="journal article" date="2023" name="IMA Fungus">
        <title>Comparative genomic study of the Penicillium genus elucidates a diverse pangenome and 15 lateral gene transfer events.</title>
        <authorList>
            <person name="Petersen C."/>
            <person name="Sorensen T."/>
            <person name="Nielsen M.R."/>
            <person name="Sondergaard T.E."/>
            <person name="Sorensen J.L."/>
            <person name="Fitzpatrick D.A."/>
            <person name="Frisvad J.C."/>
            <person name="Nielsen K.L."/>
        </authorList>
    </citation>
    <scope>NUCLEOTIDE SEQUENCE</scope>
    <source>
        <strain evidence="22">IBT 29677</strain>
    </source>
</reference>
<feature type="domain" description="Glycoside hydrolase family 3 C-terminal" evidence="21">
    <location>
        <begin position="304"/>
        <end position="421"/>
    </location>
</feature>
<dbReference type="InterPro" id="IPR001764">
    <property type="entry name" value="Glyco_hydro_3_N"/>
</dbReference>
<protein>
    <recommendedName>
        <fullName evidence="15">Probable beta-glucosidase G</fullName>
        <ecNumber evidence="5">3.2.1.21</ecNumber>
    </recommendedName>
    <alternativeName>
        <fullName evidence="16">Beta-D-glucoside glucohydrolase G</fullName>
    </alternativeName>
    <alternativeName>
        <fullName evidence="17">Cellobiase G</fullName>
    </alternativeName>
    <alternativeName>
        <fullName evidence="18">Gentiobiase G</fullName>
    </alternativeName>
</protein>
<evidence type="ECO:0000256" key="5">
    <source>
        <dbReference type="ARBA" id="ARBA00012744"/>
    </source>
</evidence>
<organism evidence="22 23">
    <name type="scientific">Penicillium cosmopolitanum</name>
    <dbReference type="NCBI Taxonomy" id="1131564"/>
    <lineage>
        <taxon>Eukaryota</taxon>
        <taxon>Fungi</taxon>
        <taxon>Dikarya</taxon>
        <taxon>Ascomycota</taxon>
        <taxon>Pezizomycotina</taxon>
        <taxon>Eurotiomycetes</taxon>
        <taxon>Eurotiomycetidae</taxon>
        <taxon>Eurotiales</taxon>
        <taxon>Aspergillaceae</taxon>
        <taxon>Penicillium</taxon>
    </lineage>
</organism>
<reference evidence="22" key="1">
    <citation type="submission" date="2022-12" db="EMBL/GenBank/DDBJ databases">
        <authorList>
            <person name="Petersen C."/>
        </authorList>
    </citation>
    <scope>NUCLEOTIDE SEQUENCE</scope>
    <source>
        <strain evidence="22">IBT 29677</strain>
    </source>
</reference>
<keyword evidence="7 19" id="KW-0732">Signal</keyword>
<evidence type="ECO:0000256" key="6">
    <source>
        <dbReference type="ARBA" id="ARBA00022525"/>
    </source>
</evidence>
<dbReference type="Gene3D" id="3.20.20.300">
    <property type="entry name" value="Glycoside hydrolase, family 3, N-terminal domain"/>
    <property type="match status" value="1"/>
</dbReference>
<evidence type="ECO:0000256" key="13">
    <source>
        <dbReference type="ARBA" id="ARBA00023326"/>
    </source>
</evidence>
<dbReference type="Pfam" id="PF00933">
    <property type="entry name" value="Glyco_hydro_3"/>
    <property type="match status" value="1"/>
</dbReference>
<dbReference type="InterPro" id="IPR013783">
    <property type="entry name" value="Ig-like_fold"/>
</dbReference>
<accession>A0A9W9V5E4</accession>
<dbReference type="GeneID" id="81377807"/>
<evidence type="ECO:0000256" key="2">
    <source>
        <dbReference type="ARBA" id="ARBA00004613"/>
    </source>
</evidence>
<keyword evidence="10" id="KW-0325">Glycoprotein</keyword>
<sequence>MLFKLRPSIVTAILVTSIYSQEALAYDAAEVAIDTSKWAAASTKANHLIAKLNLTEKASMVTGTANGQCIGNLASIESVGFRGLCLSDGPQGLHLTDIASVFPSGLTAAATWDRDLIARRGAAMGAEFRGKGANVMLGWSMGWSQLGGIFPRSLSLRVAMQESIRSAQALGVQACAKHFIGNEQETHRTNEEIGGVDVAAVSANIDDRTLHELYLWPFADAVKAGVASLMCSYNRVNMTYSCENSPLLKNILREELGFEGYVMTDWFATHSGAHAINSGLDLNMPGFLSETDFTHSYFGSHVIWVQEGVDRTTLEADWNSTEVVNQVASICPGKTVVVTHTGGVNSMPWADNENVTAILAAHYPGQESGNSIVDVLWGDVNPATISDAWQVNFTEGLMIDYRHFDSQETTPLYEFGYGLSYTSFNLSTKLSVRYHDNAKGDVSALSHNSNKMTPIGGNSDLWSKMIEVDTTVVNTGYMSGATVVQFYLSYPMNSMPSGTPIKVLRGFEK</sequence>
<proteinExistence type="inferred from homology"/>
<evidence type="ECO:0000256" key="11">
    <source>
        <dbReference type="ARBA" id="ARBA00023277"/>
    </source>
</evidence>
<evidence type="ECO:0000256" key="9">
    <source>
        <dbReference type="ARBA" id="ARBA00023001"/>
    </source>
</evidence>
<keyword evidence="6" id="KW-0964">Secreted</keyword>
<evidence type="ECO:0000256" key="4">
    <source>
        <dbReference type="ARBA" id="ARBA00005336"/>
    </source>
</evidence>
<feature type="chain" id="PRO_5040722486" description="Probable beta-glucosidase G" evidence="19">
    <location>
        <begin position="26"/>
        <end position="509"/>
    </location>
</feature>
<evidence type="ECO:0000256" key="18">
    <source>
        <dbReference type="ARBA" id="ARBA00041808"/>
    </source>
</evidence>
<dbReference type="FunFam" id="3.20.20.300:FF:000002">
    <property type="entry name" value="Probable beta-glucosidase"/>
    <property type="match status" value="1"/>
</dbReference>
<dbReference type="EMBL" id="JAPZBU010000013">
    <property type="protein sequence ID" value="KAJ5369578.1"/>
    <property type="molecule type" value="Genomic_DNA"/>
</dbReference>
<dbReference type="RefSeq" id="XP_056480816.1">
    <property type="nucleotide sequence ID" value="XM_056638827.1"/>
</dbReference>
<keyword evidence="13" id="KW-0624">Polysaccharide degradation</keyword>
<evidence type="ECO:0000256" key="1">
    <source>
        <dbReference type="ARBA" id="ARBA00000448"/>
    </source>
</evidence>
<dbReference type="InterPro" id="IPR002772">
    <property type="entry name" value="Glyco_hydro_3_C"/>
</dbReference>
<comment type="catalytic activity">
    <reaction evidence="1">
        <text>Hydrolysis of terminal, non-reducing beta-D-glucosyl residues with release of beta-D-glucose.</text>
        <dbReference type="EC" id="3.2.1.21"/>
    </reaction>
</comment>
<evidence type="ECO:0000256" key="8">
    <source>
        <dbReference type="ARBA" id="ARBA00022801"/>
    </source>
</evidence>
<dbReference type="InterPro" id="IPR050288">
    <property type="entry name" value="Cellulose_deg_GH3"/>
</dbReference>
<dbReference type="InterPro" id="IPR036962">
    <property type="entry name" value="Glyco_hydro_3_N_sf"/>
</dbReference>
<evidence type="ECO:0000256" key="7">
    <source>
        <dbReference type="ARBA" id="ARBA00022729"/>
    </source>
</evidence>
<dbReference type="GO" id="GO:0005576">
    <property type="term" value="C:extracellular region"/>
    <property type="evidence" value="ECO:0007669"/>
    <property type="project" value="UniProtKB-SubCell"/>
</dbReference>
<dbReference type="GO" id="GO:0008422">
    <property type="term" value="F:beta-glucosidase activity"/>
    <property type="evidence" value="ECO:0007669"/>
    <property type="project" value="UniProtKB-EC"/>
</dbReference>
<evidence type="ECO:0000259" key="20">
    <source>
        <dbReference type="Pfam" id="PF00933"/>
    </source>
</evidence>
<dbReference type="SUPFAM" id="SSF51445">
    <property type="entry name" value="(Trans)glycosidases"/>
    <property type="match status" value="1"/>
</dbReference>
<gene>
    <name evidence="22" type="ORF">N7509_014190</name>
</gene>
<comment type="caution">
    <text evidence="22">The sequence shown here is derived from an EMBL/GenBank/DDBJ whole genome shotgun (WGS) entry which is preliminary data.</text>
</comment>
<comment type="function">
    <text evidence="14">Beta-glucosidases are one of a number of cellulolytic enzymes involved in the degradation of cellulosic biomass. Catalyzes the last step releasing glucose from the inhibitory cellobiose.</text>
</comment>
<evidence type="ECO:0000256" key="10">
    <source>
        <dbReference type="ARBA" id="ARBA00023180"/>
    </source>
</evidence>
<comment type="similarity">
    <text evidence="4">Belongs to the glycosyl hydrolase 3 family.</text>
</comment>
<feature type="signal peptide" evidence="19">
    <location>
        <begin position="1"/>
        <end position="25"/>
    </location>
</feature>
<evidence type="ECO:0000256" key="12">
    <source>
        <dbReference type="ARBA" id="ARBA00023295"/>
    </source>
</evidence>
<feature type="domain" description="Glycoside hydrolase family 3 N-terminal" evidence="20">
    <location>
        <begin position="98"/>
        <end position="270"/>
    </location>
</feature>
<dbReference type="PANTHER" id="PTHR42715">
    <property type="entry name" value="BETA-GLUCOSIDASE"/>
    <property type="match status" value="1"/>
</dbReference>
<dbReference type="AlphaFoldDB" id="A0A9W9V5E4"/>
<keyword evidence="23" id="KW-1185">Reference proteome</keyword>
<dbReference type="PRINTS" id="PR00133">
    <property type="entry name" value="GLHYDRLASE3"/>
</dbReference>
<evidence type="ECO:0000256" key="14">
    <source>
        <dbReference type="ARBA" id="ARBA00024983"/>
    </source>
</evidence>
<dbReference type="InterPro" id="IPR036881">
    <property type="entry name" value="Glyco_hydro_3_C_sf"/>
</dbReference>
<keyword evidence="8" id="KW-0378">Hydrolase</keyword>
<dbReference type="Pfam" id="PF01915">
    <property type="entry name" value="Glyco_hydro_3_C"/>
    <property type="match status" value="1"/>
</dbReference>
<evidence type="ECO:0000256" key="19">
    <source>
        <dbReference type="SAM" id="SignalP"/>
    </source>
</evidence>
<comment type="subcellular location">
    <subcellularLocation>
        <location evidence="2">Secreted</location>
    </subcellularLocation>
</comment>
<dbReference type="InterPro" id="IPR017853">
    <property type="entry name" value="GH"/>
</dbReference>
<evidence type="ECO:0000256" key="3">
    <source>
        <dbReference type="ARBA" id="ARBA00004987"/>
    </source>
</evidence>
<dbReference type="SUPFAM" id="SSF52279">
    <property type="entry name" value="Beta-D-glucan exohydrolase, C-terminal domain"/>
    <property type="match status" value="1"/>
</dbReference>
<evidence type="ECO:0000256" key="15">
    <source>
        <dbReference type="ARBA" id="ARBA00039579"/>
    </source>
</evidence>
<dbReference type="PANTHER" id="PTHR42715:SF12">
    <property type="entry name" value="BETA-GLUCOSIDASE G-RELATED"/>
    <property type="match status" value="1"/>
</dbReference>